<gene>
    <name evidence="1" type="ORF">GCM10022408_11680</name>
</gene>
<name>A0ABP7RTH4_9BACT</name>
<evidence type="ECO:0000313" key="2">
    <source>
        <dbReference type="Proteomes" id="UP001500567"/>
    </source>
</evidence>
<dbReference type="InterPro" id="IPR005240">
    <property type="entry name" value="DUF389"/>
</dbReference>
<keyword evidence="2" id="KW-1185">Reference proteome</keyword>
<dbReference type="Pfam" id="PF04087">
    <property type="entry name" value="DUF389"/>
    <property type="match status" value="1"/>
</dbReference>
<comment type="caution">
    <text evidence="1">The sequence shown here is derived from an EMBL/GenBank/DDBJ whole genome shotgun (WGS) entry which is preliminary data.</text>
</comment>
<evidence type="ECO:0000313" key="1">
    <source>
        <dbReference type="EMBL" id="GAA4002016.1"/>
    </source>
</evidence>
<reference evidence="2" key="1">
    <citation type="journal article" date="2019" name="Int. J. Syst. Evol. Microbiol.">
        <title>The Global Catalogue of Microorganisms (GCM) 10K type strain sequencing project: providing services to taxonomists for standard genome sequencing and annotation.</title>
        <authorList>
            <consortium name="The Broad Institute Genomics Platform"/>
            <consortium name="The Broad Institute Genome Sequencing Center for Infectious Disease"/>
            <person name="Wu L."/>
            <person name="Ma J."/>
        </authorList>
    </citation>
    <scope>NUCLEOTIDE SEQUENCE [LARGE SCALE GENOMIC DNA]</scope>
    <source>
        <strain evidence="2">JCM 17224</strain>
    </source>
</reference>
<evidence type="ECO:0008006" key="3">
    <source>
        <dbReference type="Google" id="ProtNLM"/>
    </source>
</evidence>
<protein>
    <recommendedName>
        <fullName evidence="3">DUF4131 domain-containing protein</fullName>
    </recommendedName>
</protein>
<dbReference type="RefSeq" id="WP_345071623.1">
    <property type="nucleotide sequence ID" value="NZ_BAABDJ010000007.1"/>
</dbReference>
<dbReference type="EMBL" id="BAABDJ010000007">
    <property type="protein sequence ID" value="GAA4002016.1"/>
    <property type="molecule type" value="Genomic_DNA"/>
</dbReference>
<organism evidence="1 2">
    <name type="scientific">Hymenobacter fastidiosus</name>
    <dbReference type="NCBI Taxonomy" id="486264"/>
    <lineage>
        <taxon>Bacteria</taxon>
        <taxon>Pseudomonadati</taxon>
        <taxon>Bacteroidota</taxon>
        <taxon>Cytophagia</taxon>
        <taxon>Cytophagales</taxon>
        <taxon>Hymenobacteraceae</taxon>
        <taxon>Hymenobacter</taxon>
    </lineage>
</organism>
<proteinExistence type="predicted"/>
<accession>A0ABP7RTH4</accession>
<sequence length="123" mass="13000">MLVALLGGAAGAVGLTRHSRGNTIPGVATALMPPLCTAGYGLPTAPMLLRKVRVEHPSIRQLGLGRLVRPAADSLRADTTVVVSMRTSRPLPAQERQCLRQWLPLRAGGKRAVELLLNPAPGK</sequence>
<dbReference type="Proteomes" id="UP001500567">
    <property type="component" value="Unassembled WGS sequence"/>
</dbReference>